<organism evidence="1 2">
    <name type="scientific">Undibacterium umbellatum</name>
    <dbReference type="NCBI Taxonomy" id="2762300"/>
    <lineage>
        <taxon>Bacteria</taxon>
        <taxon>Pseudomonadati</taxon>
        <taxon>Pseudomonadota</taxon>
        <taxon>Betaproteobacteria</taxon>
        <taxon>Burkholderiales</taxon>
        <taxon>Oxalobacteraceae</taxon>
        <taxon>Undibacterium</taxon>
    </lineage>
</organism>
<sequence>MAWYPDYVILSSHSSKPMGRDMWNIFKYIFVIAASLLASLAGAEEVLKCRANFRDFGNGKRQFDIQIDKLADGKLTGKIDGKPANQDIKIKEYPISPVLDYETDPYSAAFGKLNEAEIALIHIHKLQQDTYAGKRPLVSFPLKEVVKVHYYDMVGGAGSKANKFGGTVIFEAYNKSGKFLGRVFRSIMVTDCI</sequence>
<reference evidence="1 2" key="1">
    <citation type="submission" date="2020-08" db="EMBL/GenBank/DDBJ databases">
        <title>Novel species isolated from subtropical streams in China.</title>
        <authorList>
            <person name="Lu H."/>
        </authorList>
    </citation>
    <scope>NUCLEOTIDE SEQUENCE [LARGE SCALE GENOMIC DNA]</scope>
    <source>
        <strain evidence="1 2">NL8W</strain>
    </source>
</reference>
<name>A0ABR6Z5M5_9BURK</name>
<proteinExistence type="predicted"/>
<accession>A0ABR6Z5M5</accession>
<comment type="caution">
    <text evidence="1">The sequence shown here is derived from an EMBL/GenBank/DDBJ whole genome shotgun (WGS) entry which is preliminary data.</text>
</comment>
<dbReference type="EMBL" id="JACOFX010000001">
    <property type="protein sequence ID" value="MBC3906655.1"/>
    <property type="molecule type" value="Genomic_DNA"/>
</dbReference>
<evidence type="ECO:0000313" key="2">
    <source>
        <dbReference type="Proteomes" id="UP000646911"/>
    </source>
</evidence>
<dbReference type="RefSeq" id="WP_186951840.1">
    <property type="nucleotide sequence ID" value="NZ_JACOFX010000001.1"/>
</dbReference>
<evidence type="ECO:0000313" key="1">
    <source>
        <dbReference type="EMBL" id="MBC3906655.1"/>
    </source>
</evidence>
<protein>
    <submittedName>
        <fullName evidence="1">Uncharacterized protein</fullName>
    </submittedName>
</protein>
<gene>
    <name evidence="1" type="ORF">H8L47_03660</name>
</gene>
<keyword evidence="2" id="KW-1185">Reference proteome</keyword>
<dbReference type="Proteomes" id="UP000646911">
    <property type="component" value="Unassembled WGS sequence"/>
</dbReference>